<proteinExistence type="predicted"/>
<reference evidence="1" key="1">
    <citation type="submission" date="2019-05" db="EMBL/GenBank/DDBJ databases">
        <authorList>
            <person name="Piombo E."/>
        </authorList>
    </citation>
    <scope>NUCLEOTIDE SEQUENCE</scope>
    <source>
        <strain evidence="1">C2S</strain>
    </source>
</reference>
<organism evidence="1 2">
    <name type="scientific">Fusarium fujikuroi</name>
    <name type="common">Bakanae and foot rot disease fungus</name>
    <name type="synonym">Gibberella fujikuroi</name>
    <dbReference type="NCBI Taxonomy" id="5127"/>
    <lineage>
        <taxon>Eukaryota</taxon>
        <taxon>Fungi</taxon>
        <taxon>Dikarya</taxon>
        <taxon>Ascomycota</taxon>
        <taxon>Pezizomycotina</taxon>
        <taxon>Sordariomycetes</taxon>
        <taxon>Hypocreomycetidae</taxon>
        <taxon>Hypocreales</taxon>
        <taxon>Nectriaceae</taxon>
        <taxon>Fusarium</taxon>
        <taxon>Fusarium fujikuroi species complex</taxon>
    </lineage>
</organism>
<evidence type="ECO:0008006" key="3">
    <source>
        <dbReference type="Google" id="ProtNLM"/>
    </source>
</evidence>
<sequence>MSEGSDDNSASRRHQGATIRKETLGIFNLDNPDNKDNQGLITTSSGKTIYTDIFMFCKHLLVFKRFSEYSLTDYYIGILSGKASAWLMSELDSPSRNRLLNLPITEFSRKLTERFKRPDTDILNELHSSRYTPKVAARRITLAQ</sequence>
<dbReference type="AlphaFoldDB" id="A0A9Q9UBA8"/>
<name>A0A9Q9UBA8_FUSFU</name>
<dbReference type="EMBL" id="CABFJX010000301">
    <property type="protein sequence ID" value="VTT70651.1"/>
    <property type="molecule type" value="Genomic_DNA"/>
</dbReference>
<protein>
    <recommendedName>
        <fullName evidence="3">DUF4939 domain-containing protein</fullName>
    </recommendedName>
</protein>
<comment type="caution">
    <text evidence="1">The sequence shown here is derived from an EMBL/GenBank/DDBJ whole genome shotgun (WGS) entry which is preliminary data.</text>
</comment>
<gene>
    <name evidence="1" type="ORF">C2S_8061</name>
</gene>
<evidence type="ECO:0000313" key="1">
    <source>
        <dbReference type="EMBL" id="VTT70651.1"/>
    </source>
</evidence>
<evidence type="ECO:0000313" key="2">
    <source>
        <dbReference type="Proteomes" id="UP000760494"/>
    </source>
</evidence>
<accession>A0A9Q9UBA8</accession>
<dbReference type="Proteomes" id="UP000760494">
    <property type="component" value="Unassembled WGS sequence"/>
</dbReference>